<dbReference type="EMBL" id="CP104214">
    <property type="protein sequence ID" value="UWX69475.1"/>
    <property type="molecule type" value="Genomic_DNA"/>
</dbReference>
<dbReference type="Proteomes" id="UP001059745">
    <property type="component" value="Chromosome 1"/>
</dbReference>
<dbReference type="RefSeq" id="WP_124083938.1">
    <property type="nucleotide sequence ID" value="NZ_CADEPP010000012.1"/>
</dbReference>
<organism evidence="2 3">
    <name type="scientific">Burkholderia gladioli</name>
    <name type="common">Pseudomonas marginata</name>
    <name type="synonym">Phytomonas marginata</name>
    <dbReference type="NCBI Taxonomy" id="28095"/>
    <lineage>
        <taxon>Bacteria</taxon>
        <taxon>Pseudomonadati</taxon>
        <taxon>Pseudomonadota</taxon>
        <taxon>Betaproteobacteria</taxon>
        <taxon>Burkholderiales</taxon>
        <taxon>Burkholderiaceae</taxon>
        <taxon>Burkholderia</taxon>
    </lineage>
</organism>
<keyword evidence="1" id="KW-0732">Signal</keyword>
<sequence>MKNTFLMLISTALMLFSVKVFADGDMTLSAKQIRRGCSVVVHKEYPPGVDPNINSASFDLQLLWNCDGAPTVKIGTIEAEGGGPEIVTVFYRPSEVVVLARWRSISPSADFQGDFYQVSAFRLEEAGKQPMFRALPAFTKAFGDGYDGVLDGRRVTFPYKNAESVRARLRALGL</sequence>
<reference evidence="2" key="1">
    <citation type="submission" date="2022-09" db="EMBL/GenBank/DDBJ databases">
        <title>Genomic of Burkholderia gladioli.</title>
        <authorList>
            <person name="Wu H."/>
        </authorList>
    </citation>
    <scope>NUCLEOTIDE SEQUENCE</scope>
    <source>
        <strain evidence="2">ZN-S4</strain>
    </source>
</reference>
<evidence type="ECO:0000313" key="2">
    <source>
        <dbReference type="EMBL" id="UWX69475.1"/>
    </source>
</evidence>
<proteinExistence type="predicted"/>
<name>A0AB38TNY8_BURGA</name>
<feature type="chain" id="PRO_5044241444" evidence="1">
    <location>
        <begin position="23"/>
        <end position="174"/>
    </location>
</feature>
<protein>
    <submittedName>
        <fullName evidence="2">Uncharacterized protein</fullName>
    </submittedName>
</protein>
<evidence type="ECO:0000256" key="1">
    <source>
        <dbReference type="SAM" id="SignalP"/>
    </source>
</evidence>
<dbReference type="AlphaFoldDB" id="A0AB38TNY8"/>
<feature type="signal peptide" evidence="1">
    <location>
        <begin position="1"/>
        <end position="22"/>
    </location>
</feature>
<gene>
    <name evidence="2" type="ORF">NYZ96_14875</name>
</gene>
<evidence type="ECO:0000313" key="3">
    <source>
        <dbReference type="Proteomes" id="UP001059745"/>
    </source>
</evidence>
<accession>A0AB38TNY8</accession>